<gene>
    <name evidence="1" type="ORF">H9K75_05650</name>
</gene>
<protein>
    <submittedName>
        <fullName evidence="1">Uncharacterized protein</fullName>
    </submittedName>
</protein>
<dbReference type="Proteomes" id="UP000516028">
    <property type="component" value="Chromosome"/>
</dbReference>
<dbReference type="AlphaFoldDB" id="A0A7H0GMH3"/>
<name>A0A7H0GMH3_9BURK</name>
<organism evidence="1 2">
    <name type="scientific">Diaphorobacter aerolatus</name>
    <dbReference type="NCBI Taxonomy" id="1288495"/>
    <lineage>
        <taxon>Bacteria</taxon>
        <taxon>Pseudomonadati</taxon>
        <taxon>Pseudomonadota</taxon>
        <taxon>Betaproteobacteria</taxon>
        <taxon>Burkholderiales</taxon>
        <taxon>Comamonadaceae</taxon>
        <taxon>Diaphorobacter</taxon>
    </lineage>
</organism>
<keyword evidence="2" id="KW-1185">Reference proteome</keyword>
<evidence type="ECO:0000313" key="1">
    <source>
        <dbReference type="EMBL" id="QNP49489.1"/>
    </source>
</evidence>
<proteinExistence type="predicted"/>
<evidence type="ECO:0000313" key="2">
    <source>
        <dbReference type="Proteomes" id="UP000516028"/>
    </source>
</evidence>
<accession>A0A7H0GMH3</accession>
<dbReference type="EMBL" id="CP060783">
    <property type="protein sequence ID" value="QNP49489.1"/>
    <property type="molecule type" value="Genomic_DNA"/>
</dbReference>
<dbReference type="RefSeq" id="WP_187725078.1">
    <property type="nucleotide sequence ID" value="NZ_CP060783.1"/>
</dbReference>
<sequence length="89" mass="10200">MDNYVESSNAAFENLLKIVNSDDFMRGLTGSFENIEVTTDIDMAVYWSTDQDAQDDQTGILYWTELLEYNTSIYHTTEVKNSLPDQGFL</sequence>
<reference evidence="1 2" key="1">
    <citation type="submission" date="2020-08" db="EMBL/GenBank/DDBJ databases">
        <title>Genome sequence of Diaphorobacter aerolatus KACC 16536T.</title>
        <authorList>
            <person name="Hyun D.-W."/>
            <person name="Bae J.-W."/>
        </authorList>
    </citation>
    <scope>NUCLEOTIDE SEQUENCE [LARGE SCALE GENOMIC DNA]</scope>
    <source>
        <strain evidence="1 2">KACC 16536</strain>
    </source>
</reference>
<dbReference type="KEGG" id="daer:H9K75_05650"/>